<evidence type="ECO:0000313" key="7">
    <source>
        <dbReference type="Proteomes" id="UP000093309"/>
    </source>
</evidence>
<dbReference type="PANTHER" id="PTHR43280:SF2">
    <property type="entry name" value="HTH-TYPE TRANSCRIPTIONAL REGULATOR EXSA"/>
    <property type="match status" value="1"/>
</dbReference>
<accession>A0A1C1A3U7</accession>
<evidence type="ECO:0000256" key="2">
    <source>
        <dbReference type="ARBA" id="ARBA00023125"/>
    </source>
</evidence>
<keyword evidence="4" id="KW-0472">Membrane</keyword>
<feature type="domain" description="HTH araC/xylS-type" evidence="5">
    <location>
        <begin position="664"/>
        <end position="763"/>
    </location>
</feature>
<dbReference type="EMBL" id="LYPC01000014">
    <property type="protein sequence ID" value="OCT15225.1"/>
    <property type="molecule type" value="Genomic_DNA"/>
</dbReference>
<feature type="transmembrane region" description="Helical" evidence="4">
    <location>
        <begin position="12"/>
        <end position="37"/>
    </location>
</feature>
<dbReference type="PANTHER" id="PTHR43280">
    <property type="entry name" value="ARAC-FAMILY TRANSCRIPTIONAL REGULATOR"/>
    <property type="match status" value="1"/>
</dbReference>
<dbReference type="InterPro" id="IPR018060">
    <property type="entry name" value="HTH_AraC"/>
</dbReference>
<keyword evidence="4" id="KW-0812">Transmembrane</keyword>
<dbReference type="GO" id="GO:0003700">
    <property type="term" value="F:DNA-binding transcription factor activity"/>
    <property type="evidence" value="ECO:0007669"/>
    <property type="project" value="InterPro"/>
</dbReference>
<keyword evidence="1" id="KW-0805">Transcription regulation</keyword>
<feature type="transmembrane region" description="Helical" evidence="4">
    <location>
        <begin position="294"/>
        <end position="316"/>
    </location>
</feature>
<keyword evidence="3" id="KW-0804">Transcription</keyword>
<proteinExistence type="predicted"/>
<evidence type="ECO:0000256" key="3">
    <source>
        <dbReference type="ARBA" id="ARBA00023163"/>
    </source>
</evidence>
<protein>
    <recommendedName>
        <fullName evidence="5">HTH araC/xylS-type domain-containing protein</fullName>
    </recommendedName>
</protein>
<dbReference type="Pfam" id="PF12833">
    <property type="entry name" value="HTH_18"/>
    <property type="match status" value="1"/>
</dbReference>
<dbReference type="PROSITE" id="PS01124">
    <property type="entry name" value="HTH_ARAC_FAMILY_2"/>
    <property type="match status" value="1"/>
</dbReference>
<reference evidence="7" key="1">
    <citation type="submission" date="2016-05" db="EMBL/GenBank/DDBJ databases">
        <title>Paenibacillus oryzae. sp. nov., isolated from the rice root.</title>
        <authorList>
            <person name="Zhang J."/>
            <person name="Zhang X."/>
        </authorList>
    </citation>
    <scope>NUCLEOTIDE SEQUENCE [LARGE SCALE GENOMIC DNA]</scope>
    <source>
        <strain evidence="7">KCTC13222</strain>
    </source>
</reference>
<dbReference type="PRINTS" id="PR00032">
    <property type="entry name" value="HTHARAC"/>
</dbReference>
<dbReference type="AlphaFoldDB" id="A0A1C1A3U7"/>
<dbReference type="GO" id="GO:0043565">
    <property type="term" value="F:sequence-specific DNA binding"/>
    <property type="evidence" value="ECO:0007669"/>
    <property type="project" value="InterPro"/>
</dbReference>
<dbReference type="OrthoDB" id="2484341at2"/>
<dbReference type="Proteomes" id="UP000093309">
    <property type="component" value="Unassembled WGS sequence"/>
</dbReference>
<dbReference type="InterPro" id="IPR009057">
    <property type="entry name" value="Homeodomain-like_sf"/>
</dbReference>
<name>A0A1C1A3U7_9BACL</name>
<dbReference type="InterPro" id="IPR020449">
    <property type="entry name" value="Tscrpt_reg_AraC-type_HTH"/>
</dbReference>
<organism evidence="6 7">
    <name type="scientific">Paenibacillus pectinilyticus</name>
    <dbReference type="NCBI Taxonomy" id="512399"/>
    <lineage>
        <taxon>Bacteria</taxon>
        <taxon>Bacillati</taxon>
        <taxon>Bacillota</taxon>
        <taxon>Bacilli</taxon>
        <taxon>Bacillales</taxon>
        <taxon>Paenibacillaceae</taxon>
        <taxon>Paenibacillus</taxon>
    </lineage>
</organism>
<evidence type="ECO:0000256" key="1">
    <source>
        <dbReference type="ARBA" id="ARBA00023015"/>
    </source>
</evidence>
<keyword evidence="2" id="KW-0238">DNA-binding</keyword>
<evidence type="ECO:0000256" key="4">
    <source>
        <dbReference type="SAM" id="Phobius"/>
    </source>
</evidence>
<dbReference type="SMART" id="SM00342">
    <property type="entry name" value="HTH_ARAC"/>
    <property type="match status" value="1"/>
</dbReference>
<keyword evidence="7" id="KW-1185">Reference proteome</keyword>
<dbReference type="STRING" id="512399.A8709_14080"/>
<comment type="caution">
    <text evidence="6">The sequence shown here is derived from an EMBL/GenBank/DDBJ whole genome shotgun (WGS) entry which is preliminary data.</text>
</comment>
<sequence length="768" mass="88614">MNIFRLYKSRKYLLRMLLSITVLMVVFLSGSTLLLYYNSDKSMLQMQQQADLKVLSQIKYNIDYMHDTVKNITVSTYFDPDVVYLSNIDVMDKGELAQKLNRLEKTVFNSSFLQNITIYNAKTGCYYSTLSSLNCQDDGMNGLIDQYIHSQTNIPILTFVPLFNEKMSLPALSMFIYDSKSGSKLIVTIKPTWLFDNLTNMNKITDELRGSIFITDKSGIPIQDQHTANVTSMDSIESIIRDKVKSGVTQDYLVYGSGESKSILSFMASNKNDWVIASVQPYEVVSSKLSNMRVISLVIIIGFLILSIAGSLFIAYRLYRPIEHLLNQVTSNRRKGADDHSDVDELKFISTAFQDAMHQLVKHESEEHMNRDALKTFALRRLISDASLPTPEEMEQVNWEIDFNEELRVCVLLIDDFVEFESNASEGEKSLYKFAIANITKELVSKSVKCEVVPMLNDHFVLLVGGANESQGDQLHSLTHTLKELQQTLLQYYRLSITISIGERVERYQEVSQQYSFTIENASYRIIFGKGSIITPDLVGHNNENVTFQFPTDAEKKLTEAIKSGQEKDFQDHLFQLFQQMKVMHFNNIMYAILHLLALIENNVREMNSRTVRQVSLDFKQQVQYIMKQETLEPMFDLFLAIFQDIQKQRSQDAKEQSNQILTDTVKEMIELQYRDLNLSLQSIAAAMKLSSAHVSNKFRLHESMSISEYINDFRLRKALELLETKDYSITRIMEMVGYNNESYFFKLFKKKFGITPKEYRFKTVVQE</sequence>
<gene>
    <name evidence="6" type="ORF">A8709_14080</name>
</gene>
<evidence type="ECO:0000313" key="6">
    <source>
        <dbReference type="EMBL" id="OCT15225.1"/>
    </source>
</evidence>
<evidence type="ECO:0000259" key="5">
    <source>
        <dbReference type="PROSITE" id="PS01124"/>
    </source>
</evidence>
<dbReference type="Gene3D" id="1.10.10.60">
    <property type="entry name" value="Homeodomain-like"/>
    <property type="match status" value="2"/>
</dbReference>
<dbReference type="RefSeq" id="WP_065852136.1">
    <property type="nucleotide sequence ID" value="NZ_LYPC01000014.1"/>
</dbReference>
<dbReference type="SUPFAM" id="SSF46689">
    <property type="entry name" value="Homeodomain-like"/>
    <property type="match status" value="1"/>
</dbReference>
<keyword evidence="4" id="KW-1133">Transmembrane helix</keyword>